<dbReference type="Proteomes" id="UP000030321">
    <property type="component" value="Unassembled WGS sequence"/>
</dbReference>
<comment type="similarity">
    <text evidence="2">Belongs to the glycosyl hydrolase 3 family.</text>
</comment>
<reference evidence="9" key="1">
    <citation type="journal article" date="2015" name="Genome">
        <title>Whole Genome Sequence of the Non-Microcystin-Producing Microcystis aeruginosa Strain NIES-44.</title>
        <authorList>
            <person name="Okano K."/>
            <person name="Miyata N."/>
            <person name="Ozaki Y."/>
        </authorList>
    </citation>
    <scope>NUCLEOTIDE SEQUENCE [LARGE SCALE GENOMIC DNA]</scope>
    <source>
        <strain evidence="9">NIES-44</strain>
    </source>
</reference>
<feature type="domain" description="Bacterial Glycosyl hydrolase family 3 C-terminal" evidence="7">
    <location>
        <begin position="382"/>
        <end position="513"/>
    </location>
</feature>
<feature type="domain" description="Glycoside hydrolase family 3 N-terminal" evidence="6">
    <location>
        <begin position="8"/>
        <end position="337"/>
    </location>
</feature>
<dbReference type="GO" id="GO:0005975">
    <property type="term" value="P:carbohydrate metabolic process"/>
    <property type="evidence" value="ECO:0007669"/>
    <property type="project" value="InterPro"/>
</dbReference>
<keyword evidence="5 8" id="KW-0326">Glycosidase</keyword>
<evidence type="ECO:0000259" key="6">
    <source>
        <dbReference type="Pfam" id="PF00933"/>
    </source>
</evidence>
<dbReference type="SUPFAM" id="SSF51445">
    <property type="entry name" value="(Trans)glycosidases"/>
    <property type="match status" value="1"/>
</dbReference>
<evidence type="ECO:0000256" key="5">
    <source>
        <dbReference type="ARBA" id="ARBA00023295"/>
    </source>
</evidence>
<evidence type="ECO:0000313" key="9">
    <source>
        <dbReference type="Proteomes" id="UP000030321"/>
    </source>
</evidence>
<dbReference type="Pfam" id="PF00933">
    <property type="entry name" value="Glyco_hydro_3"/>
    <property type="match status" value="1"/>
</dbReference>
<dbReference type="PANTHER" id="PTHR30480:SF13">
    <property type="entry name" value="BETA-HEXOSAMINIDASE"/>
    <property type="match status" value="1"/>
</dbReference>
<evidence type="ECO:0000259" key="7">
    <source>
        <dbReference type="Pfam" id="PF18034"/>
    </source>
</evidence>
<dbReference type="InterPro" id="IPR041518">
    <property type="entry name" value="Bac_GH3_C"/>
</dbReference>
<dbReference type="InterPro" id="IPR036962">
    <property type="entry name" value="Glyco_hydro_3_N_sf"/>
</dbReference>
<dbReference type="Gene3D" id="3.20.20.300">
    <property type="entry name" value="Glycoside hydrolase, family 3, N-terminal domain"/>
    <property type="match status" value="1"/>
</dbReference>
<dbReference type="InterPro" id="IPR050226">
    <property type="entry name" value="NagZ_Beta-hexosaminidase"/>
</dbReference>
<comment type="caution">
    <text evidence="8">The sequence shown here is derived from an EMBL/GenBank/DDBJ whole genome shotgun (WGS) entry which is preliminary data.</text>
</comment>
<dbReference type="Pfam" id="PF18034">
    <property type="entry name" value="Bac_GH3_C"/>
    <property type="match status" value="1"/>
</dbReference>
<organism evidence="8 9">
    <name type="scientific">Microcystis aeruginosa NIES-44</name>
    <dbReference type="NCBI Taxonomy" id="449439"/>
    <lineage>
        <taxon>Bacteria</taxon>
        <taxon>Bacillati</taxon>
        <taxon>Cyanobacteriota</taxon>
        <taxon>Cyanophyceae</taxon>
        <taxon>Oscillatoriophycideae</taxon>
        <taxon>Chroococcales</taxon>
        <taxon>Microcystaceae</taxon>
        <taxon>Microcystis</taxon>
    </lineage>
</organism>
<evidence type="ECO:0000256" key="2">
    <source>
        <dbReference type="ARBA" id="ARBA00005336"/>
    </source>
</evidence>
<accession>A0A0A1VY49</accession>
<dbReference type="GO" id="GO:0009254">
    <property type="term" value="P:peptidoglycan turnover"/>
    <property type="evidence" value="ECO:0007669"/>
    <property type="project" value="TreeGrafter"/>
</dbReference>
<sequence length="526" mass="57353">MSDRILSLKERIGQMIVVRASGYLFDQQIRYPAWEPVNATLKHWLETLHLGGVILLGGSAAEIAFRSQQLQSWSSDNPLLIAADIEEGVGQRFSGATWFPPPMALGKIAEKSLTKATEYAMEMGAITAKEALAIGINWILAPIVDVNNNPDNPVINIRSFAETPEIVANLAQAFILGADSYPVLTTAKHFPGHGDTSNDSHLDLPIINHDHHRLEAIELPPFQAAIESGVDSIMSGHLLIPAWDAEFPATLSSKILGEKLRQNLGFQGLIVTDALIMGGVTKIASAAALAVRAVQAGADILLMPPDPIEAIEAVYSAVQAGTISEARINDSWQRIQRAKEKLGQRQPSLESLSSLAAPQALEIVRDILKDSQTVSANLPIKATQGRNLIIIDDLLNCDFLDRSCPAVTIPRQWGYQTQIIDRSTFNQSLVSPETTLLQVFIRGNPFRGSAGLGEETKAIYQALLKTGQIQALIIYGSPYVFQWFRQQSGEIPYLFSYGQQPSAQKIALETIFEGPTSGENQTDTFV</sequence>
<dbReference type="Gene3D" id="3.40.50.10870">
    <property type="entry name" value="Glycosyl hydrolase family 3"/>
    <property type="match status" value="1"/>
</dbReference>
<name>A0A0A1VY49_MICAE</name>
<dbReference type="AlphaFoldDB" id="A0A0A1VY49"/>
<dbReference type="RefSeq" id="WP_072024863.1">
    <property type="nucleotide sequence ID" value="NZ_BBPA01000053.1"/>
</dbReference>
<protein>
    <recommendedName>
        <fullName evidence="3">beta-N-acetylhexosaminidase</fullName>
        <ecNumber evidence="3">3.2.1.52</ecNumber>
    </recommendedName>
</protein>
<dbReference type="PANTHER" id="PTHR30480">
    <property type="entry name" value="BETA-HEXOSAMINIDASE-RELATED"/>
    <property type="match status" value="1"/>
</dbReference>
<keyword evidence="4 8" id="KW-0378">Hydrolase</keyword>
<evidence type="ECO:0000256" key="4">
    <source>
        <dbReference type="ARBA" id="ARBA00022801"/>
    </source>
</evidence>
<gene>
    <name evidence="8" type="ORF">N44_02791</name>
</gene>
<dbReference type="InterPro" id="IPR017853">
    <property type="entry name" value="GH"/>
</dbReference>
<dbReference type="GO" id="GO:0004563">
    <property type="term" value="F:beta-N-acetylhexosaminidase activity"/>
    <property type="evidence" value="ECO:0007669"/>
    <property type="project" value="UniProtKB-EC"/>
</dbReference>
<dbReference type="InterPro" id="IPR001764">
    <property type="entry name" value="Glyco_hydro_3_N"/>
</dbReference>
<dbReference type="EMBL" id="BBPA01000053">
    <property type="protein sequence ID" value="GAL94211.1"/>
    <property type="molecule type" value="Genomic_DNA"/>
</dbReference>
<evidence type="ECO:0000313" key="8">
    <source>
        <dbReference type="EMBL" id="GAL94211.1"/>
    </source>
</evidence>
<evidence type="ECO:0000256" key="3">
    <source>
        <dbReference type="ARBA" id="ARBA00012663"/>
    </source>
</evidence>
<dbReference type="EC" id="3.2.1.52" evidence="3"/>
<proteinExistence type="inferred from homology"/>
<evidence type="ECO:0000256" key="1">
    <source>
        <dbReference type="ARBA" id="ARBA00001231"/>
    </source>
</evidence>
<comment type="catalytic activity">
    <reaction evidence="1">
        <text>Hydrolysis of terminal non-reducing N-acetyl-D-hexosamine residues in N-acetyl-beta-D-hexosaminides.</text>
        <dbReference type="EC" id="3.2.1.52"/>
    </reaction>
</comment>